<keyword evidence="8" id="KW-1185">Reference proteome</keyword>
<dbReference type="Proteomes" id="UP000216361">
    <property type="component" value="Unassembled WGS sequence"/>
</dbReference>
<dbReference type="PANTHER" id="PTHR30537:SF74">
    <property type="entry name" value="HTH-TYPE TRANSCRIPTIONAL REGULATOR TRPI"/>
    <property type="match status" value="1"/>
</dbReference>
<comment type="caution">
    <text evidence="7">The sequence shown here is derived from an EMBL/GenBank/DDBJ whole genome shotgun (WGS) entry which is preliminary data.</text>
</comment>
<accession>A0A255XLC5</accession>
<keyword evidence="3" id="KW-0238">DNA-binding</keyword>
<dbReference type="GO" id="GO:0043565">
    <property type="term" value="F:sequence-specific DNA binding"/>
    <property type="evidence" value="ECO:0007669"/>
    <property type="project" value="TreeGrafter"/>
</dbReference>
<dbReference type="InterPro" id="IPR036388">
    <property type="entry name" value="WH-like_DNA-bd_sf"/>
</dbReference>
<comment type="similarity">
    <text evidence="1">Belongs to the LysR transcriptional regulatory family.</text>
</comment>
<gene>
    <name evidence="7" type="ORF">CHR90_12345</name>
</gene>
<feature type="domain" description="HTH lysR-type" evidence="6">
    <location>
        <begin position="6"/>
        <end position="63"/>
    </location>
</feature>
<dbReference type="Gene3D" id="1.10.10.10">
    <property type="entry name" value="Winged helix-like DNA-binding domain superfamily/Winged helix DNA-binding domain"/>
    <property type="match status" value="1"/>
</dbReference>
<dbReference type="GO" id="GO:0006351">
    <property type="term" value="P:DNA-templated transcription"/>
    <property type="evidence" value="ECO:0007669"/>
    <property type="project" value="TreeGrafter"/>
</dbReference>
<feature type="region of interest" description="Disordered" evidence="5">
    <location>
        <begin position="280"/>
        <end position="308"/>
    </location>
</feature>
<dbReference type="RefSeq" id="WP_094409329.1">
    <property type="nucleotide sequence ID" value="NZ_BMJZ01000002.1"/>
</dbReference>
<dbReference type="OrthoDB" id="9794694at2"/>
<dbReference type="GO" id="GO:0003700">
    <property type="term" value="F:DNA-binding transcription factor activity"/>
    <property type="evidence" value="ECO:0007669"/>
    <property type="project" value="InterPro"/>
</dbReference>
<evidence type="ECO:0000313" key="7">
    <source>
        <dbReference type="EMBL" id="OYQ17767.1"/>
    </source>
</evidence>
<dbReference type="InterPro" id="IPR036390">
    <property type="entry name" value="WH_DNA-bd_sf"/>
</dbReference>
<protein>
    <recommendedName>
        <fullName evidence="6">HTH lysR-type domain-containing protein</fullName>
    </recommendedName>
</protein>
<keyword evidence="4" id="KW-0804">Transcription</keyword>
<evidence type="ECO:0000256" key="2">
    <source>
        <dbReference type="ARBA" id="ARBA00023015"/>
    </source>
</evidence>
<dbReference type="PANTHER" id="PTHR30537">
    <property type="entry name" value="HTH-TYPE TRANSCRIPTIONAL REGULATOR"/>
    <property type="match status" value="1"/>
</dbReference>
<dbReference type="InterPro" id="IPR058163">
    <property type="entry name" value="LysR-type_TF_proteobact-type"/>
</dbReference>
<evidence type="ECO:0000256" key="5">
    <source>
        <dbReference type="SAM" id="MobiDB-lite"/>
    </source>
</evidence>
<proteinExistence type="inferred from homology"/>
<dbReference type="SUPFAM" id="SSF46785">
    <property type="entry name" value="Winged helix' DNA-binding domain"/>
    <property type="match status" value="1"/>
</dbReference>
<dbReference type="AlphaFoldDB" id="A0A255XLC5"/>
<name>A0A255XLC5_9PROT</name>
<dbReference type="InterPro" id="IPR000847">
    <property type="entry name" value="LysR_HTH_N"/>
</dbReference>
<sequence>MKRDLPPLTALRAFEAAARHGRMTAAAEELHVTPGAVSRQVRLLEEVLGVPLFEGPKSKPRLTEAGRTLAPRLADAFDGIEAATQAARAVQAAVLDVSCLSTFLMRWLIPRLYRFTAQFPGIDVRLRAAEGPVEPERDRFDAVITIVPEGPLATGEERLFPEWLGPVGTPALCATITGTEDLTQVPLLHTKTRPDAWTGWTPAPPAGAWYEHYYFTLEAAGAGLGLCLAPWHLVATDIGSGRLVAPLGFTRSGFEYRLKTRRHAAAGLDPFRTWLKAEAATQAMPDQSAPTDDTGRERAYAASSLPST</sequence>
<organism evidence="7 8">
    <name type="scientific">Elstera cyanobacteriorum</name>
    <dbReference type="NCBI Taxonomy" id="2022747"/>
    <lineage>
        <taxon>Bacteria</taxon>
        <taxon>Pseudomonadati</taxon>
        <taxon>Pseudomonadota</taxon>
        <taxon>Alphaproteobacteria</taxon>
        <taxon>Rhodospirillales</taxon>
        <taxon>Rhodospirillaceae</taxon>
        <taxon>Elstera</taxon>
    </lineage>
</organism>
<keyword evidence="2" id="KW-0805">Transcription regulation</keyword>
<reference evidence="7 8" key="1">
    <citation type="submission" date="2017-07" db="EMBL/GenBank/DDBJ databases">
        <title>Elstera cyanobacteriorum sp. nov., a novel bacterium isolated from cyanobacterial aggregates in a eutrophic lake.</title>
        <authorList>
            <person name="Cai H."/>
        </authorList>
    </citation>
    <scope>NUCLEOTIDE SEQUENCE [LARGE SCALE GENOMIC DNA]</scope>
    <source>
        <strain evidence="7 8">TH019</strain>
    </source>
</reference>
<dbReference type="SUPFAM" id="SSF53850">
    <property type="entry name" value="Periplasmic binding protein-like II"/>
    <property type="match status" value="1"/>
</dbReference>
<evidence type="ECO:0000259" key="6">
    <source>
        <dbReference type="PROSITE" id="PS50931"/>
    </source>
</evidence>
<evidence type="ECO:0000256" key="1">
    <source>
        <dbReference type="ARBA" id="ARBA00009437"/>
    </source>
</evidence>
<dbReference type="PROSITE" id="PS50931">
    <property type="entry name" value="HTH_LYSR"/>
    <property type="match status" value="1"/>
</dbReference>
<dbReference type="Pfam" id="PF00126">
    <property type="entry name" value="HTH_1"/>
    <property type="match status" value="1"/>
</dbReference>
<dbReference type="EMBL" id="NOXS01000033">
    <property type="protein sequence ID" value="OYQ17767.1"/>
    <property type="molecule type" value="Genomic_DNA"/>
</dbReference>
<evidence type="ECO:0000256" key="4">
    <source>
        <dbReference type="ARBA" id="ARBA00023163"/>
    </source>
</evidence>
<evidence type="ECO:0000313" key="8">
    <source>
        <dbReference type="Proteomes" id="UP000216361"/>
    </source>
</evidence>
<evidence type="ECO:0000256" key="3">
    <source>
        <dbReference type="ARBA" id="ARBA00023125"/>
    </source>
</evidence>
<dbReference type="Gene3D" id="3.40.190.10">
    <property type="entry name" value="Periplasmic binding protein-like II"/>
    <property type="match status" value="2"/>
</dbReference>
<dbReference type="Pfam" id="PF03466">
    <property type="entry name" value="LysR_substrate"/>
    <property type="match status" value="1"/>
</dbReference>
<dbReference type="InterPro" id="IPR005119">
    <property type="entry name" value="LysR_subst-bd"/>
</dbReference>
<dbReference type="PRINTS" id="PR00039">
    <property type="entry name" value="HTHLYSR"/>
</dbReference>